<dbReference type="InterPro" id="IPR002401">
    <property type="entry name" value="Cyt_P450_E_grp-I"/>
</dbReference>
<feature type="binding site" description="axial binding residue" evidence="14">
    <location>
        <position position="456"/>
    </location>
    <ligand>
        <name>heme</name>
        <dbReference type="ChEBI" id="CHEBI:30413"/>
    </ligand>
    <ligandPart>
        <name>Fe</name>
        <dbReference type="ChEBI" id="CHEBI:18248"/>
    </ligandPart>
</feature>
<organism evidence="17">
    <name type="scientific">Anopheles darlingi</name>
    <name type="common">Mosquito</name>
    <dbReference type="NCBI Taxonomy" id="43151"/>
    <lineage>
        <taxon>Eukaryota</taxon>
        <taxon>Metazoa</taxon>
        <taxon>Ecdysozoa</taxon>
        <taxon>Arthropoda</taxon>
        <taxon>Hexapoda</taxon>
        <taxon>Insecta</taxon>
        <taxon>Pterygota</taxon>
        <taxon>Neoptera</taxon>
        <taxon>Endopterygota</taxon>
        <taxon>Diptera</taxon>
        <taxon>Nematocera</taxon>
        <taxon>Culicoidea</taxon>
        <taxon>Culicidae</taxon>
        <taxon>Anophelinae</taxon>
        <taxon>Anopheles</taxon>
    </lineage>
</organism>
<evidence type="ECO:0000256" key="14">
    <source>
        <dbReference type="PIRSR" id="PIRSR602401-1"/>
    </source>
</evidence>
<dbReference type="PANTHER" id="PTHR24291:SF189">
    <property type="entry name" value="CYTOCHROME P450 4C3-RELATED"/>
    <property type="match status" value="1"/>
</dbReference>
<evidence type="ECO:0000256" key="9">
    <source>
        <dbReference type="ARBA" id="ARBA00022848"/>
    </source>
</evidence>
<dbReference type="HOGENOM" id="CLU_001570_5_1_1"/>
<dbReference type="GO" id="GO:0005789">
    <property type="term" value="C:endoplasmic reticulum membrane"/>
    <property type="evidence" value="ECO:0007669"/>
    <property type="project" value="UniProtKB-SubCell"/>
</dbReference>
<dbReference type="Proteomes" id="UP000000673">
    <property type="component" value="Unassembled WGS sequence"/>
</dbReference>
<dbReference type="InterPro" id="IPR036396">
    <property type="entry name" value="Cyt_P450_sf"/>
</dbReference>
<evidence type="ECO:0000256" key="2">
    <source>
        <dbReference type="ARBA" id="ARBA00003690"/>
    </source>
</evidence>
<keyword evidence="11 14" id="KW-0408">Iron</keyword>
<evidence type="ECO:0000256" key="8">
    <source>
        <dbReference type="ARBA" id="ARBA00022824"/>
    </source>
</evidence>
<evidence type="ECO:0000256" key="15">
    <source>
        <dbReference type="RuleBase" id="RU000461"/>
    </source>
</evidence>
<gene>
    <name evidence="17" type="ORF">AND_006992</name>
</gene>
<dbReference type="STRING" id="43151.W5JA69"/>
<dbReference type="EMBL" id="ADMH02001706">
    <property type="protein sequence ID" value="ETN61352.1"/>
    <property type="molecule type" value="Genomic_DNA"/>
</dbReference>
<keyword evidence="8" id="KW-0256">Endoplasmic reticulum</keyword>
<dbReference type="GO" id="GO:0005506">
    <property type="term" value="F:iron ion binding"/>
    <property type="evidence" value="ECO:0007669"/>
    <property type="project" value="InterPro"/>
</dbReference>
<sequence>MSDFITLSLLLVVLLASWIGWRLKHWKHYRTSSDLEGPRDYPLIGSAHLFFGKSTEEQFRCIIEISQSYRSPCRVWLGPKLFVFIDNADDLQTVLTSASCLEKADVYRFFKCEAGLFSAPVSVWRTHRKYLSPCFNTKILASFVSVFNEKSVVLLDQLRSHVDQRTLFNVYEYIAKCTLDMICATTLGTDMNLQNEEGDEYIAAIEKCSELLNHRLYKVWLHPEPIYRLTDAFKVQQQCYDTAYKMSRKVLALRNNELREVTQGSRVRPSKDEQFQADDDQSRKPQIYIDQLFRIAGETKNVFDEQAIKDEIDTIILGGQETSALTLSHVVLMLAIHQEVQQKVYEEMLTVIPGNQDVLNEHLPQLVYMEMVLKETMRLFPVGPMIGRQCTEDTQISRTVIPKGVTVVLGIFNIQRNPEHWGPRADQFDPENFSPERMADRHPYCFLPFSAGPRNCIGYRYGLMSMKVMLCQMLRAYRFSTDLTMDQLTLKLSITLKITNKHMVRIVRRQNTKNVNTNDLP</sequence>
<evidence type="ECO:0000256" key="1">
    <source>
        <dbReference type="ARBA" id="ARBA00001971"/>
    </source>
</evidence>
<comment type="subcellular location">
    <subcellularLocation>
        <location evidence="4">Endoplasmic reticulum membrane</location>
        <topology evidence="4">Peripheral membrane protein</topology>
    </subcellularLocation>
    <subcellularLocation>
        <location evidence="3">Microsome membrane</location>
        <topology evidence="3">Peripheral membrane protein</topology>
    </subcellularLocation>
</comment>
<dbReference type="PANTHER" id="PTHR24291">
    <property type="entry name" value="CYTOCHROME P450 FAMILY 4"/>
    <property type="match status" value="1"/>
</dbReference>
<evidence type="ECO:0000256" key="7">
    <source>
        <dbReference type="ARBA" id="ARBA00022723"/>
    </source>
</evidence>
<reference evidence="17" key="3">
    <citation type="journal article" date="2013" name="Nucleic Acids Res.">
        <title>The genome of Anopheles darlingi, the main neotropical malaria vector.</title>
        <authorList>
            <person name="Marinotti O."/>
            <person name="Cerqueira G.C."/>
            <person name="de Almeida L.G."/>
            <person name="Ferro M.I."/>
            <person name="Loreto E.L."/>
            <person name="Zaha A."/>
            <person name="Teixeira S.M."/>
            <person name="Wespiser A.R."/>
            <person name="Almeida E Silva A."/>
            <person name="Schlindwein A.D."/>
            <person name="Pacheco A.C."/>
            <person name="Silva A.L."/>
            <person name="Graveley B.R."/>
            <person name="Walenz B.P."/>
            <person name="Lima Bde A."/>
            <person name="Ribeiro C.A."/>
            <person name="Nunes-Silva C.G."/>
            <person name="de Carvalho C.R."/>
            <person name="Soares C.M."/>
            <person name="de Menezes C.B."/>
            <person name="Matiolli C."/>
            <person name="Caffrey D."/>
            <person name="Araujo D.A."/>
            <person name="de Oliveira D.M."/>
            <person name="Golenbock D."/>
            <person name="Grisard E.C."/>
            <person name="Fantinatti-Garboggini F."/>
            <person name="de Carvalho F.M."/>
            <person name="Barcellos F.G."/>
            <person name="Prosdocimi F."/>
            <person name="May G."/>
            <person name="Azevedo Junior G.M."/>
            <person name="Guimaraes G.M."/>
            <person name="Goldman G.H."/>
            <person name="Padilha I.Q."/>
            <person name="Batista Jda S."/>
            <person name="Ferro J.A."/>
            <person name="Ribeiro J.M."/>
            <person name="Fietto J.L."/>
            <person name="Dabbas K.M."/>
            <person name="Cerdeira L."/>
            <person name="Agnez-Lima L.F."/>
            <person name="Brocchi M."/>
            <person name="de Carvalho M.O."/>
            <person name="Teixeira Mde M."/>
            <person name="Diniz Maia Mde M."/>
            <person name="Goldman M.H."/>
            <person name="Cruz Schneider M.P."/>
            <person name="Felipe M.S."/>
            <person name="Hungria M."/>
            <person name="Nicolas M.F."/>
            <person name="Pereira M."/>
            <person name="Montes M.A."/>
            <person name="Cantao M.E."/>
            <person name="Vincentz M."/>
            <person name="Rafael M.S."/>
            <person name="Silverman N."/>
            <person name="Stoco P.H."/>
            <person name="Souza R.C."/>
            <person name="Vicentini R."/>
            <person name="Gazzinelli R.T."/>
            <person name="Neves Rde O."/>
            <person name="Silva R."/>
            <person name="Astolfi-Filho S."/>
            <person name="Maciel T.E."/>
            <person name="Urmenyi T.P."/>
            <person name="Tadei W.P."/>
            <person name="Camargo E.P."/>
            <person name="de Vasconcelos A.T."/>
        </authorList>
    </citation>
    <scope>NUCLEOTIDE SEQUENCE</scope>
</reference>
<evidence type="ECO:0000256" key="10">
    <source>
        <dbReference type="ARBA" id="ARBA00023002"/>
    </source>
</evidence>
<dbReference type="OMA" id="HPQASFM"/>
<dbReference type="SUPFAM" id="SSF48264">
    <property type="entry name" value="Cytochrome P450"/>
    <property type="match status" value="1"/>
</dbReference>
<accession>W5JA69</accession>
<keyword evidence="10 15" id="KW-0560">Oxidoreductase</keyword>
<keyword evidence="12 15" id="KW-0503">Monooxygenase</keyword>
<dbReference type="Gene3D" id="1.10.630.10">
    <property type="entry name" value="Cytochrome P450"/>
    <property type="match status" value="1"/>
</dbReference>
<dbReference type="eggNOG" id="KOG0157">
    <property type="taxonomic scope" value="Eukaryota"/>
</dbReference>
<comment type="similarity">
    <text evidence="5 15">Belongs to the cytochrome P450 family.</text>
</comment>
<keyword evidence="6 14" id="KW-0349">Heme</keyword>
<dbReference type="VEuPathDB" id="VectorBase:ADAC006992"/>
<dbReference type="InterPro" id="IPR017972">
    <property type="entry name" value="Cyt_P450_CS"/>
</dbReference>
<evidence type="ECO:0000256" key="16">
    <source>
        <dbReference type="SAM" id="MobiDB-lite"/>
    </source>
</evidence>
<name>W5JA69_ANODA</name>
<evidence type="ECO:0000313" key="17">
    <source>
        <dbReference type="EMBL" id="ETN61352.1"/>
    </source>
</evidence>
<proteinExistence type="inferred from homology"/>
<evidence type="ECO:0000256" key="5">
    <source>
        <dbReference type="ARBA" id="ARBA00010617"/>
    </source>
</evidence>
<reference evidence="17" key="2">
    <citation type="submission" date="2010-05" db="EMBL/GenBank/DDBJ databases">
        <authorList>
            <person name="Almeida L.G."/>
            <person name="Nicolas M.F."/>
            <person name="Souza R.C."/>
            <person name="Vasconcelos A.T.R."/>
        </authorList>
    </citation>
    <scope>NUCLEOTIDE SEQUENCE</scope>
</reference>
<reference evidence="18" key="4">
    <citation type="submission" date="2015-06" db="UniProtKB">
        <authorList>
            <consortium name="EnsemblMetazoa"/>
        </authorList>
    </citation>
    <scope>IDENTIFICATION</scope>
</reference>
<evidence type="ECO:0000313" key="19">
    <source>
        <dbReference type="Proteomes" id="UP000000673"/>
    </source>
</evidence>
<protein>
    <submittedName>
        <fullName evidence="17">Cytochrome P450</fullName>
    </submittedName>
</protein>
<dbReference type="PRINTS" id="PR00463">
    <property type="entry name" value="EP450I"/>
</dbReference>
<comment type="function">
    <text evidence="2">May be involved in the metabolism of insect hormones and in the breakdown of synthetic insecticides.</text>
</comment>
<evidence type="ECO:0000256" key="4">
    <source>
        <dbReference type="ARBA" id="ARBA00004406"/>
    </source>
</evidence>
<evidence type="ECO:0000256" key="6">
    <source>
        <dbReference type="ARBA" id="ARBA00022617"/>
    </source>
</evidence>
<dbReference type="EnsemblMetazoa" id="ADAC006992-RA">
    <property type="protein sequence ID" value="ADAC006992-PA"/>
    <property type="gene ID" value="ADAC006992"/>
</dbReference>
<evidence type="ECO:0000256" key="3">
    <source>
        <dbReference type="ARBA" id="ARBA00004174"/>
    </source>
</evidence>
<keyword evidence="9" id="KW-0492">Microsome</keyword>
<dbReference type="CDD" id="cd11057">
    <property type="entry name" value="CYP313-like"/>
    <property type="match status" value="1"/>
</dbReference>
<dbReference type="PROSITE" id="PS00086">
    <property type="entry name" value="CYTOCHROME_P450"/>
    <property type="match status" value="1"/>
</dbReference>
<evidence type="ECO:0000313" key="18">
    <source>
        <dbReference type="EnsemblMetazoa" id="ADAC006992-PA"/>
    </source>
</evidence>
<dbReference type="GO" id="GO:0016705">
    <property type="term" value="F:oxidoreductase activity, acting on paired donors, with incorporation or reduction of molecular oxygen"/>
    <property type="evidence" value="ECO:0007669"/>
    <property type="project" value="InterPro"/>
</dbReference>
<evidence type="ECO:0000256" key="12">
    <source>
        <dbReference type="ARBA" id="ARBA00023033"/>
    </source>
</evidence>
<comment type="cofactor">
    <cofactor evidence="1 14">
        <name>heme</name>
        <dbReference type="ChEBI" id="CHEBI:30413"/>
    </cofactor>
</comment>
<dbReference type="PRINTS" id="PR00385">
    <property type="entry name" value="P450"/>
</dbReference>
<reference evidence="17 19" key="1">
    <citation type="journal article" date="2010" name="BMC Genomics">
        <title>Combination of measures distinguishes pre-miRNAs from other stem-loops in the genome of the newly sequenced Anopheles darlingi.</title>
        <authorList>
            <person name="Mendes N.D."/>
            <person name="Freitas A.T."/>
            <person name="Vasconcelos A.T."/>
            <person name="Sagot M.F."/>
        </authorList>
    </citation>
    <scope>NUCLEOTIDE SEQUENCE</scope>
</reference>
<dbReference type="InterPro" id="IPR050196">
    <property type="entry name" value="Cytochrome_P450_Monoox"/>
</dbReference>
<dbReference type="VEuPathDB" id="VectorBase:ADAR2_008788"/>
<keyword evidence="7 14" id="KW-0479">Metal-binding</keyword>
<dbReference type="Pfam" id="PF00067">
    <property type="entry name" value="p450"/>
    <property type="match status" value="1"/>
</dbReference>
<keyword evidence="19" id="KW-1185">Reference proteome</keyword>
<keyword evidence="13" id="KW-0472">Membrane</keyword>
<dbReference type="GO" id="GO:0004497">
    <property type="term" value="F:monooxygenase activity"/>
    <property type="evidence" value="ECO:0007669"/>
    <property type="project" value="UniProtKB-KW"/>
</dbReference>
<evidence type="ECO:0000256" key="11">
    <source>
        <dbReference type="ARBA" id="ARBA00023004"/>
    </source>
</evidence>
<feature type="region of interest" description="Disordered" evidence="16">
    <location>
        <begin position="262"/>
        <end position="281"/>
    </location>
</feature>
<evidence type="ECO:0000256" key="13">
    <source>
        <dbReference type="ARBA" id="ARBA00023136"/>
    </source>
</evidence>
<dbReference type="GO" id="GO:0020037">
    <property type="term" value="F:heme binding"/>
    <property type="evidence" value="ECO:0007669"/>
    <property type="project" value="InterPro"/>
</dbReference>
<dbReference type="InterPro" id="IPR001128">
    <property type="entry name" value="Cyt_P450"/>
</dbReference>
<dbReference type="AlphaFoldDB" id="W5JA69"/>